<dbReference type="Proteomes" id="UP001157946">
    <property type="component" value="Unassembled WGS sequence"/>
</dbReference>
<organism evidence="1 2">
    <name type="scientific">Laceyella tengchongensis</name>
    <dbReference type="NCBI Taxonomy" id="574699"/>
    <lineage>
        <taxon>Bacteria</taxon>
        <taxon>Bacillati</taxon>
        <taxon>Bacillota</taxon>
        <taxon>Bacilli</taxon>
        <taxon>Bacillales</taxon>
        <taxon>Thermoactinomycetaceae</taxon>
        <taxon>Laceyella</taxon>
    </lineage>
</organism>
<name>A0AA45WI54_9BACL</name>
<keyword evidence="2" id="KW-1185">Reference proteome</keyword>
<dbReference type="AlphaFoldDB" id="A0AA45WI54"/>
<comment type="caution">
    <text evidence="1">The sequence shown here is derived from an EMBL/GenBank/DDBJ whole genome shotgun (WGS) entry which is preliminary data.</text>
</comment>
<gene>
    <name evidence="1" type="ORF">SAMN06265361_10113</name>
</gene>
<dbReference type="EMBL" id="FXTU01000001">
    <property type="protein sequence ID" value="SMP00226.1"/>
    <property type="molecule type" value="Genomic_DNA"/>
</dbReference>
<protein>
    <submittedName>
        <fullName evidence="1">Uncharacterized protein</fullName>
    </submittedName>
</protein>
<evidence type="ECO:0000313" key="1">
    <source>
        <dbReference type="EMBL" id="SMP00226.1"/>
    </source>
</evidence>
<proteinExistence type="predicted"/>
<sequence length="66" mass="7579">MKPIRCLACYEKRPGGRCDFCPLHKKNKSSYRHIGEGWYVPLPQTNPFEIPAPHTAKPTSNKKEKP</sequence>
<reference evidence="1" key="1">
    <citation type="submission" date="2017-05" db="EMBL/GenBank/DDBJ databases">
        <authorList>
            <person name="Varghese N."/>
            <person name="Submissions S."/>
        </authorList>
    </citation>
    <scope>NUCLEOTIDE SEQUENCE</scope>
    <source>
        <strain evidence="1">DSM 45262</strain>
    </source>
</reference>
<evidence type="ECO:0000313" key="2">
    <source>
        <dbReference type="Proteomes" id="UP001157946"/>
    </source>
</evidence>
<accession>A0AA45WI54</accession>
<dbReference type="RefSeq" id="WP_146130652.1">
    <property type="nucleotide sequence ID" value="NZ_FXTU01000001.1"/>
</dbReference>